<feature type="transmembrane region" description="Helical" evidence="1">
    <location>
        <begin position="78"/>
        <end position="99"/>
    </location>
</feature>
<dbReference type="RefSeq" id="WP_215436157.1">
    <property type="nucleotide sequence ID" value="NZ_AP025943.1"/>
</dbReference>
<evidence type="ECO:0000313" key="3">
    <source>
        <dbReference type="Proteomes" id="UP001062263"/>
    </source>
</evidence>
<evidence type="ECO:0000313" key="2">
    <source>
        <dbReference type="EMBL" id="BDL44174.1"/>
    </source>
</evidence>
<reference evidence="2" key="1">
    <citation type="submission" date="2022-06" db="EMBL/GenBank/DDBJ databases">
        <title>Akkermansia biwalacus sp. nov., an anaerobic mucin-degrading bacterium isolated from human intestine.</title>
        <authorList>
            <person name="Kobayashi Y."/>
            <person name="Inoue S."/>
            <person name="Kawahara T."/>
            <person name="Kohda N."/>
        </authorList>
    </citation>
    <scope>NUCLEOTIDE SEQUENCE</scope>
    <source>
        <strain evidence="2">WON2089</strain>
    </source>
</reference>
<keyword evidence="1" id="KW-1133">Transmembrane helix</keyword>
<gene>
    <name evidence="2" type="ORF">Abiwalacus_17480</name>
</gene>
<name>A0ABM7ZHH8_9BACT</name>
<evidence type="ECO:0000256" key="1">
    <source>
        <dbReference type="SAM" id="Phobius"/>
    </source>
</evidence>
<accession>A0ABM7ZHH8</accession>
<keyword evidence="1" id="KW-0472">Membrane</keyword>
<keyword evidence="1" id="KW-0812">Transmembrane</keyword>
<feature type="transmembrane region" description="Helical" evidence="1">
    <location>
        <begin position="38"/>
        <end position="58"/>
    </location>
</feature>
<dbReference type="EMBL" id="AP025943">
    <property type="protein sequence ID" value="BDL44174.1"/>
    <property type="molecule type" value="Genomic_DNA"/>
</dbReference>
<dbReference type="Proteomes" id="UP001062263">
    <property type="component" value="Chromosome"/>
</dbReference>
<protein>
    <submittedName>
        <fullName evidence="2">Uncharacterized protein</fullName>
    </submittedName>
</protein>
<proteinExistence type="predicted"/>
<keyword evidence="3" id="KW-1185">Reference proteome</keyword>
<organism evidence="2 3">
    <name type="scientific">Akkermansia biwaensis</name>
    <dbReference type="NCBI Taxonomy" id="2946555"/>
    <lineage>
        <taxon>Bacteria</taxon>
        <taxon>Pseudomonadati</taxon>
        <taxon>Verrucomicrobiota</taxon>
        <taxon>Verrucomicrobiia</taxon>
        <taxon>Verrucomicrobiales</taxon>
        <taxon>Akkermansiaceae</taxon>
        <taxon>Akkermansia</taxon>
    </lineage>
</organism>
<sequence>MQVATSRLDIVNETDAFTQKVQHQADHLRQLKKRAMSIPVIGSIVGTVGGILLIKMLMGKKSHPAPARPRLSGLPGGLVNSSIFRFMIEILITLAFPSLKKLGFDLANKKILSLFKFRSH</sequence>